<keyword evidence="2" id="KW-1185">Reference proteome</keyword>
<dbReference type="Gene3D" id="2.60.40.1120">
    <property type="entry name" value="Carboxypeptidase-like, regulatory domain"/>
    <property type="match status" value="1"/>
</dbReference>
<organism evidence="1 2">
    <name type="scientific">Neptunitalea lumnitzerae</name>
    <dbReference type="NCBI Taxonomy" id="2965509"/>
    <lineage>
        <taxon>Bacteria</taxon>
        <taxon>Pseudomonadati</taxon>
        <taxon>Bacteroidota</taxon>
        <taxon>Flavobacteriia</taxon>
        <taxon>Flavobacteriales</taxon>
        <taxon>Flavobacteriaceae</taxon>
        <taxon>Neptunitalea</taxon>
    </lineage>
</organism>
<name>A0ABQ5MEE0_9FLAO</name>
<dbReference type="InterPro" id="IPR008969">
    <property type="entry name" value="CarboxyPept-like_regulatory"/>
</dbReference>
<protein>
    <recommendedName>
        <fullName evidence="3">TonB-dependent receptor</fullName>
    </recommendedName>
</protein>
<evidence type="ECO:0000313" key="1">
    <source>
        <dbReference type="EMBL" id="GLB47745.1"/>
    </source>
</evidence>
<accession>A0ABQ5MEE0</accession>
<evidence type="ECO:0008006" key="3">
    <source>
        <dbReference type="Google" id="ProtNLM"/>
    </source>
</evidence>
<dbReference type="RefSeq" id="WP_281763413.1">
    <property type="nucleotide sequence ID" value="NZ_BRVO01000001.1"/>
</dbReference>
<reference evidence="1" key="1">
    <citation type="submission" date="2022-07" db="EMBL/GenBank/DDBJ databases">
        <title>Taxonomy of Novel Oxalotrophic and Methylotrophic Bacteria.</title>
        <authorList>
            <person name="Sahin N."/>
            <person name="Tani A."/>
        </authorList>
    </citation>
    <scope>NUCLEOTIDE SEQUENCE</scope>
    <source>
        <strain evidence="1">Y10</strain>
    </source>
</reference>
<dbReference type="SUPFAM" id="SSF56935">
    <property type="entry name" value="Porins"/>
    <property type="match status" value="1"/>
</dbReference>
<dbReference type="SUPFAM" id="SSF49464">
    <property type="entry name" value="Carboxypeptidase regulatory domain-like"/>
    <property type="match status" value="1"/>
</dbReference>
<evidence type="ECO:0000313" key="2">
    <source>
        <dbReference type="Proteomes" id="UP001143543"/>
    </source>
</evidence>
<dbReference type="EMBL" id="BRVO01000001">
    <property type="protein sequence ID" value="GLB47745.1"/>
    <property type="molecule type" value="Genomic_DNA"/>
</dbReference>
<proteinExistence type="predicted"/>
<dbReference type="Pfam" id="PF13715">
    <property type="entry name" value="CarbopepD_reg_2"/>
    <property type="match status" value="1"/>
</dbReference>
<comment type="caution">
    <text evidence="1">The sequence shown here is derived from an EMBL/GenBank/DDBJ whole genome shotgun (WGS) entry which is preliminary data.</text>
</comment>
<gene>
    <name evidence="1" type="ORF">Y10_01130</name>
</gene>
<sequence>MAQTGEVSGIINDPDGLPLPGTTIQISGKSTGTQTDFDGKYSIICNVGDVLVFSYVGFKSWEVTVTEDMFDNGTYSIIKLPVVLIQTDAYAKALEKELDSSEIYYTKSLEKLNFKKKQYYFQYTKIKDIDQENDSLLLDYFKEDFAYEIEYSGTISWLFANKNSLPQVQNRYGQGRPSNGVNQYYGPETNEIFSFGAPVANLTFTNEANPYDVNGQIALGTGSNHLPYQNEILNTTKVVSNSIHFIVGNYDNTLGFKYRNKSHKDLFDIEKSRIQDGEIRYNYKNHLEVFAKLYNERLNQPDINGFYNNVLFSNAATPVTFQNNQGYLLNGAQRSFSPENFNNPLWLLHQNSNGVSNTSAVLSSKGTYNSIQNIKLTGQVSYQQGDYKEQFGLPLQTIGYLEGYQYDKRFKTKDFRANFLFDLETEVGIDWNRLNVISELDYSFNKLNYLRNEIYDVISIVAVEDLQNSVLRFRNEVGLELREIDLSFRLGNNATWSAYQGTEVFLPFGKIVFEKRYFDYWDWINSIRVEVAASKGVSEMPLYYGNQSHNSLNLSVEEATSYKAVNDLFLNEAIDFETNLRTDFGMSVDLFNNKINLDFTYYKEHNKDVVFPIATTEGFQLQNIADINNRGFEIALQGSIGDYSSVLYVPKFIFSKQKAIVEQLYGTQKSVAIAGFSDVSKNLIEGEQIGSIVGSSYVRDTSGSLIIGDSGYPIVAQEPTIIGNTTPDFNVAFESTLEISSNKFTLNVLFDWQQGGDVWNGTNNMLNYLGRSRESGDLRGVHNYVFPGVTTAGDLNTTAVSFASANDNLYENRWVRYGYSGVAEDAIKDASFLNLKAVSFTYRMFDNKTDSLFRDLEISVYAHNIWCVTKTKGVAPYTSLFNTASGSGLHYFNMPLLKEVGLKLNLKI</sequence>
<dbReference type="Proteomes" id="UP001143543">
    <property type="component" value="Unassembled WGS sequence"/>
</dbReference>